<protein>
    <submittedName>
        <fullName evidence="2">Protein-L-isoaspartate(D-aspartate) O-methyltransferase (PCMT)</fullName>
    </submittedName>
</protein>
<dbReference type="AlphaFoldDB" id="A0A1M5P011"/>
<evidence type="ECO:0000256" key="1">
    <source>
        <dbReference type="SAM" id="SignalP"/>
    </source>
</evidence>
<dbReference type="EMBL" id="LT670818">
    <property type="protein sequence ID" value="SHG95045.1"/>
    <property type="molecule type" value="Genomic_DNA"/>
</dbReference>
<dbReference type="CDD" id="cd02440">
    <property type="entry name" value="AdoMet_MTases"/>
    <property type="match status" value="1"/>
</dbReference>
<evidence type="ECO:0000313" key="3">
    <source>
        <dbReference type="Proteomes" id="UP000190675"/>
    </source>
</evidence>
<organism evidence="2 3">
    <name type="scientific">Bradyrhizobium erythrophlei</name>
    <dbReference type="NCBI Taxonomy" id="1437360"/>
    <lineage>
        <taxon>Bacteria</taxon>
        <taxon>Pseudomonadati</taxon>
        <taxon>Pseudomonadota</taxon>
        <taxon>Alphaproteobacteria</taxon>
        <taxon>Hyphomicrobiales</taxon>
        <taxon>Nitrobacteraceae</taxon>
        <taxon>Bradyrhizobium</taxon>
    </lineage>
</organism>
<reference evidence="2 3" key="1">
    <citation type="submission" date="2016-11" db="EMBL/GenBank/DDBJ databases">
        <authorList>
            <person name="Jaros S."/>
            <person name="Januszkiewicz K."/>
            <person name="Wedrychowicz H."/>
        </authorList>
    </citation>
    <scope>NUCLEOTIDE SEQUENCE [LARGE SCALE GENOMIC DNA]</scope>
    <source>
        <strain evidence="2 3">GAS242</strain>
    </source>
</reference>
<sequence length="252" mass="26830">MLGRHMMAPARAAALIVALGATQAYAADIGYLAPPGAPAKEFPSPQRPVAQIVSPSRSAEEHRDSLNEAGEIARLLELKPGMTVGDIGAGSGYHTVRLSPLVGSTGSVVAEDVTRNYLIELAKRTERLKLTNVKFALGEPHDPRLPASSLDAAILVHMYHEIAQPYAFLYNLAPALKPGAWVGIVDLERPTSEHGTPIELLRCELSAVGYREIATHQLAGDGGYLAVFSPPEEAGRKSPRDIVACGDRAGTR</sequence>
<dbReference type="Pfam" id="PF01135">
    <property type="entry name" value="PCMT"/>
    <property type="match status" value="1"/>
</dbReference>
<dbReference type="Gene3D" id="3.40.50.150">
    <property type="entry name" value="Vaccinia Virus protein VP39"/>
    <property type="match status" value="1"/>
</dbReference>
<feature type="chain" id="PRO_5012409428" evidence="1">
    <location>
        <begin position="27"/>
        <end position="252"/>
    </location>
</feature>
<keyword evidence="1" id="KW-0732">Signal</keyword>
<accession>A0A1M5P011</accession>
<evidence type="ECO:0000313" key="2">
    <source>
        <dbReference type="EMBL" id="SHG95045.1"/>
    </source>
</evidence>
<dbReference type="GO" id="GO:0008168">
    <property type="term" value="F:methyltransferase activity"/>
    <property type="evidence" value="ECO:0007669"/>
    <property type="project" value="UniProtKB-KW"/>
</dbReference>
<feature type="signal peptide" evidence="1">
    <location>
        <begin position="1"/>
        <end position="26"/>
    </location>
</feature>
<dbReference type="SUPFAM" id="SSF53335">
    <property type="entry name" value="S-adenosyl-L-methionine-dependent methyltransferases"/>
    <property type="match status" value="1"/>
</dbReference>
<name>A0A1M5P011_9BRAD</name>
<keyword evidence="2" id="KW-0808">Transferase</keyword>
<proteinExistence type="predicted"/>
<dbReference type="GO" id="GO:0032259">
    <property type="term" value="P:methylation"/>
    <property type="evidence" value="ECO:0007669"/>
    <property type="project" value="UniProtKB-KW"/>
</dbReference>
<dbReference type="InterPro" id="IPR029063">
    <property type="entry name" value="SAM-dependent_MTases_sf"/>
</dbReference>
<dbReference type="Proteomes" id="UP000190675">
    <property type="component" value="Chromosome I"/>
</dbReference>
<gene>
    <name evidence="2" type="ORF">SAMN05444169_4939</name>
</gene>
<keyword evidence="2" id="KW-0489">Methyltransferase</keyword>